<dbReference type="STRING" id="1068978.AMETH_5677"/>
<dbReference type="EMBL" id="CP009110">
    <property type="protein sequence ID" value="AIJ25769.1"/>
    <property type="molecule type" value="Genomic_DNA"/>
</dbReference>
<keyword evidence="3" id="KW-1185">Reference proteome</keyword>
<feature type="domain" description="UGSC-like" evidence="1">
    <location>
        <begin position="5"/>
        <end position="176"/>
    </location>
</feature>
<reference evidence="2 3" key="1">
    <citation type="submission" date="2014-07" db="EMBL/GenBank/DDBJ databases">
        <title>Whole Genome Sequence of the Amycolatopsis methanolica 239.</title>
        <authorList>
            <person name="Tang B."/>
        </authorList>
    </citation>
    <scope>NUCLEOTIDE SEQUENCE [LARGE SCALE GENOMIC DNA]</scope>
    <source>
        <strain evidence="2 3">239</strain>
    </source>
</reference>
<dbReference type="RefSeq" id="WP_017984609.1">
    <property type="nucleotide sequence ID" value="NZ_AQUL01000001.1"/>
</dbReference>
<proteinExistence type="predicted"/>
<dbReference type="NCBIfam" id="NF041046">
    <property type="entry name" value="UGSC_fam"/>
    <property type="match status" value="1"/>
</dbReference>
<dbReference type="PATRIC" id="fig|1068978.7.peg.6097"/>
<dbReference type="eggNOG" id="ENOG50332J5">
    <property type="taxonomic scope" value="Bacteria"/>
</dbReference>
<dbReference type="InterPro" id="IPR049831">
    <property type="entry name" value="UGSC_seleno"/>
</dbReference>
<dbReference type="OrthoDB" id="2990547at2"/>
<organism evidence="2 3">
    <name type="scientific">Amycolatopsis methanolica 239</name>
    <dbReference type="NCBI Taxonomy" id="1068978"/>
    <lineage>
        <taxon>Bacteria</taxon>
        <taxon>Bacillati</taxon>
        <taxon>Actinomycetota</taxon>
        <taxon>Actinomycetes</taxon>
        <taxon>Pseudonocardiales</taxon>
        <taxon>Pseudonocardiaceae</taxon>
        <taxon>Amycolatopsis</taxon>
        <taxon>Amycolatopsis methanolica group</taxon>
    </lineage>
</organism>
<accession>A0A076MXL7</accession>
<dbReference type="AlphaFoldDB" id="A0A076MXL7"/>
<evidence type="ECO:0000313" key="3">
    <source>
        <dbReference type="Proteomes" id="UP000062973"/>
    </source>
</evidence>
<evidence type="ECO:0000259" key="1">
    <source>
        <dbReference type="Pfam" id="PF24696"/>
    </source>
</evidence>
<protein>
    <submittedName>
        <fullName evidence="2">Selenoprotein</fullName>
    </submittedName>
</protein>
<dbReference type="InterPro" id="IPR057767">
    <property type="entry name" value="UGSC-like_dom"/>
</dbReference>
<dbReference type="Proteomes" id="UP000062973">
    <property type="component" value="Chromosome"/>
</dbReference>
<dbReference type="Pfam" id="PF24696">
    <property type="entry name" value="UGSC"/>
    <property type="match status" value="1"/>
</dbReference>
<gene>
    <name evidence="2" type="ORF">AMETH_5677</name>
</gene>
<sequence>MVEAILDPTGGRRAVAQGAAVLTPNRLKLAGATIGLLENTKKNAAPFLAELGRLLVERHGAAGVVARTKTAFAMPIPEEQLAELARTCDAVITGVGDCGSCSASAVADGIAFERHGIPAAVICSDAFIVTADAMAGMRDATGYHYVVTPHPVAVLGPDEVRKRAEEALDDVVAILTSVAS</sequence>
<name>A0A076MXL7_AMYME</name>
<dbReference type="HOGENOM" id="CLU_121775_0_0_11"/>
<evidence type="ECO:0000313" key="2">
    <source>
        <dbReference type="EMBL" id="AIJ25769.1"/>
    </source>
</evidence>
<dbReference type="KEGG" id="amq:AMETH_5677"/>